<evidence type="ECO:0000259" key="5">
    <source>
        <dbReference type="Pfam" id="PF03871"/>
    </source>
</evidence>
<reference evidence="6" key="1">
    <citation type="journal article" date="2023" name="Science">
        <title>Elucidation of the pathway for biosynthesis of saponin adjuvants from the soapbark tree.</title>
        <authorList>
            <person name="Reed J."/>
            <person name="Orme A."/>
            <person name="El-Demerdash A."/>
            <person name="Owen C."/>
            <person name="Martin L.B.B."/>
            <person name="Misra R.C."/>
            <person name="Kikuchi S."/>
            <person name="Rejzek M."/>
            <person name="Martin A.C."/>
            <person name="Harkess A."/>
            <person name="Leebens-Mack J."/>
            <person name="Louveau T."/>
            <person name="Stephenson M.J."/>
            <person name="Osbourn A."/>
        </authorList>
    </citation>
    <scope>NUCLEOTIDE SEQUENCE</scope>
    <source>
        <strain evidence="6">S10</strain>
    </source>
</reference>
<dbReference type="PANTHER" id="PTHR10535:SF12">
    <property type="entry name" value="DNA-DIRECTED RNA POLYMERASE V SUBUNIT 5C"/>
    <property type="match status" value="1"/>
</dbReference>
<evidence type="ECO:0000313" key="7">
    <source>
        <dbReference type="Proteomes" id="UP001163823"/>
    </source>
</evidence>
<feature type="domain" description="RNA polymerase Rpb5 N-terminal" evidence="5">
    <location>
        <begin position="92"/>
        <end position="174"/>
    </location>
</feature>
<dbReference type="SUPFAM" id="SSF55287">
    <property type="entry name" value="RPB5-like RNA polymerase subunit"/>
    <property type="match status" value="1"/>
</dbReference>
<dbReference type="GO" id="GO:0055029">
    <property type="term" value="C:nuclear DNA-directed RNA polymerase complex"/>
    <property type="evidence" value="ECO:0007669"/>
    <property type="project" value="UniProtKB-ARBA"/>
</dbReference>
<dbReference type="Pfam" id="PF01191">
    <property type="entry name" value="RNA_pol_Rpb5_C"/>
    <property type="match status" value="1"/>
</dbReference>
<dbReference type="GO" id="GO:0003899">
    <property type="term" value="F:DNA-directed RNA polymerase activity"/>
    <property type="evidence" value="ECO:0007669"/>
    <property type="project" value="InterPro"/>
</dbReference>
<dbReference type="InterPro" id="IPR000783">
    <property type="entry name" value="RNA_pol_subH/Rpb5_C"/>
</dbReference>
<dbReference type="GO" id="GO:0042797">
    <property type="term" value="P:tRNA transcription by RNA polymerase III"/>
    <property type="evidence" value="ECO:0007669"/>
    <property type="project" value="TreeGrafter"/>
</dbReference>
<dbReference type="EMBL" id="JARAOO010000012">
    <property type="protein sequence ID" value="KAJ7949335.1"/>
    <property type="molecule type" value="Genomic_DNA"/>
</dbReference>
<dbReference type="InterPro" id="IPR035913">
    <property type="entry name" value="RPB5-like_sf"/>
</dbReference>
<dbReference type="GO" id="GO:0006366">
    <property type="term" value="P:transcription by RNA polymerase II"/>
    <property type="evidence" value="ECO:0007669"/>
    <property type="project" value="TreeGrafter"/>
</dbReference>
<dbReference type="InterPro" id="IPR005571">
    <property type="entry name" value="RNA_pol_Rpb5_N"/>
</dbReference>
<evidence type="ECO:0000256" key="3">
    <source>
        <dbReference type="ARBA" id="ARBA00025765"/>
    </source>
</evidence>
<comment type="caution">
    <text evidence="6">The sequence shown here is derived from an EMBL/GenBank/DDBJ whole genome shotgun (WGS) entry which is preliminary data.</text>
</comment>
<dbReference type="GO" id="GO:0006362">
    <property type="term" value="P:transcription elongation by RNA polymerase I"/>
    <property type="evidence" value="ECO:0007669"/>
    <property type="project" value="TreeGrafter"/>
</dbReference>
<comment type="subcellular location">
    <subcellularLocation>
        <location evidence="1">Nucleus</location>
    </subcellularLocation>
</comment>
<keyword evidence="6" id="KW-0804">Transcription</keyword>
<sequence length="290" mass="33311">MSCKEGEFHIKPSLASTIYSDLYGSNIPSLRSWKDTYIGFYTPIEPPEKKQHQTTPQRLRMITVTGKGHATSSGGSNNGDCITSFIDKGSVESYRYYLCRRTIFEMLSDRGYNVPDSELTRTVAEFRSNFGEKPDLESLRVCISLCSEPYKKVLVIFFGTDEIRKATIQHIYGQIMKKENLHRLILIVQSKMNSFARKELANCPLKVDIFHIDDLLVNITKHVLQPKHEILNAEEQKMLLLKYKLEDKQLPYMLETDAIARYYALEKGQVVKITYKDGIVGSLETYRCVV</sequence>
<dbReference type="InterPro" id="IPR014381">
    <property type="entry name" value="Arch_Rpo5/euc_Rpb5"/>
</dbReference>
<organism evidence="6 7">
    <name type="scientific">Quillaja saponaria</name>
    <name type="common">Soap bark tree</name>
    <dbReference type="NCBI Taxonomy" id="32244"/>
    <lineage>
        <taxon>Eukaryota</taxon>
        <taxon>Viridiplantae</taxon>
        <taxon>Streptophyta</taxon>
        <taxon>Embryophyta</taxon>
        <taxon>Tracheophyta</taxon>
        <taxon>Spermatophyta</taxon>
        <taxon>Magnoliopsida</taxon>
        <taxon>eudicotyledons</taxon>
        <taxon>Gunneridae</taxon>
        <taxon>Pentapetalae</taxon>
        <taxon>rosids</taxon>
        <taxon>fabids</taxon>
        <taxon>Fabales</taxon>
        <taxon>Quillajaceae</taxon>
        <taxon>Quillaja</taxon>
    </lineage>
</organism>
<evidence type="ECO:0000256" key="2">
    <source>
        <dbReference type="ARBA" id="ARBA00023242"/>
    </source>
</evidence>
<dbReference type="Gene3D" id="3.90.940.20">
    <property type="entry name" value="RPB5-like RNA polymerase subunit"/>
    <property type="match status" value="1"/>
</dbReference>
<comment type="similarity">
    <text evidence="3">Belongs to the archaeal Rpo5/eukaryotic RPB5 RNA polymerase subunit family.</text>
</comment>
<dbReference type="GO" id="GO:0003677">
    <property type="term" value="F:DNA binding"/>
    <property type="evidence" value="ECO:0007669"/>
    <property type="project" value="InterPro"/>
</dbReference>
<name>A0AAD7PC37_QUISA</name>
<dbReference type="Pfam" id="PF03871">
    <property type="entry name" value="RNA_pol_Rpb5_N"/>
    <property type="match status" value="1"/>
</dbReference>
<protein>
    <submittedName>
        <fullName evidence="6">DNA-directed RNA polymerase II</fullName>
    </submittedName>
</protein>
<dbReference type="Proteomes" id="UP001163823">
    <property type="component" value="Chromosome 12"/>
</dbReference>
<keyword evidence="2" id="KW-0539">Nucleus</keyword>
<evidence type="ECO:0000259" key="4">
    <source>
        <dbReference type="Pfam" id="PF01191"/>
    </source>
</evidence>
<feature type="domain" description="RNA polymerase subunit H/Rpb5 C-terminal" evidence="4">
    <location>
        <begin position="217"/>
        <end position="289"/>
    </location>
</feature>
<proteinExistence type="inferred from homology"/>
<accession>A0AAD7PC37</accession>
<gene>
    <name evidence="6" type="ORF">O6P43_029681</name>
</gene>
<dbReference type="PANTHER" id="PTHR10535">
    <property type="entry name" value="DNA-DIRECTED RNA POLYMERASES I, II, AND III SUBUNIT RPABC1"/>
    <property type="match status" value="1"/>
</dbReference>
<evidence type="ECO:0000313" key="6">
    <source>
        <dbReference type="EMBL" id="KAJ7949335.1"/>
    </source>
</evidence>
<dbReference type="KEGG" id="qsa:O6P43_029681"/>
<keyword evidence="6" id="KW-0240">DNA-directed RNA polymerase</keyword>
<dbReference type="SUPFAM" id="SSF53036">
    <property type="entry name" value="Eukaryotic RPB5 N-terminal domain"/>
    <property type="match status" value="1"/>
</dbReference>
<dbReference type="Gene3D" id="3.40.1340.10">
    <property type="entry name" value="RNA polymerase, Rpb5, N-terminal domain"/>
    <property type="match status" value="1"/>
</dbReference>
<dbReference type="FunFam" id="3.90.940.20:FF:000001">
    <property type="entry name" value="DNA-directed RNA polymerases I, II, and III subunit RPABC1"/>
    <property type="match status" value="1"/>
</dbReference>
<dbReference type="InterPro" id="IPR036710">
    <property type="entry name" value="RNA_pol_Rpb5_N_sf"/>
</dbReference>
<keyword evidence="7" id="KW-1185">Reference proteome</keyword>
<dbReference type="AlphaFoldDB" id="A0AAD7PC37"/>
<evidence type="ECO:0000256" key="1">
    <source>
        <dbReference type="ARBA" id="ARBA00004123"/>
    </source>
</evidence>